<feature type="repeat" description="TPR" evidence="3">
    <location>
        <begin position="351"/>
        <end position="384"/>
    </location>
</feature>
<evidence type="ECO:0000313" key="4">
    <source>
        <dbReference type="EMBL" id="KPV53829.1"/>
    </source>
</evidence>
<dbReference type="EMBL" id="LJCR01000170">
    <property type="protein sequence ID" value="KPV53829.1"/>
    <property type="molecule type" value="Genomic_DNA"/>
</dbReference>
<organism evidence="4 5">
    <name type="scientific">Kouleothrix aurantiaca</name>
    <dbReference type="NCBI Taxonomy" id="186479"/>
    <lineage>
        <taxon>Bacteria</taxon>
        <taxon>Bacillati</taxon>
        <taxon>Chloroflexota</taxon>
        <taxon>Chloroflexia</taxon>
        <taxon>Chloroflexales</taxon>
        <taxon>Roseiflexineae</taxon>
        <taxon>Roseiflexaceae</taxon>
        <taxon>Kouleothrix</taxon>
    </lineage>
</organism>
<dbReference type="GO" id="GO:0004016">
    <property type="term" value="F:adenylate cyclase activity"/>
    <property type="evidence" value="ECO:0007669"/>
    <property type="project" value="TreeGrafter"/>
</dbReference>
<sequence>LRGEPPPELANLLDKTQGNPFFIEEVVRGLVESGALVRTGEAWRLTRPLDDASVPDSVEGVITARLDRLDDRNRDVLQTAAVVGRRFPFAVLSGVVQRSQELPTRLQTLTDSDLIANEEAERELAYLFRHALTRDVAYEAILYARRRDLHRRVAQRIEAVHAERLDDHLALLARHYLLAEEWPAAFQYHLRAGRQAQARYANREAIALLERALQIAEKLDPATVPDAQRVELNERLGVVHMLIGEYDTALDRYALALERLQQLPVATIDELVRLHHHIARVHGLRANFEVALEWVERALRLAGGVPSLELARCLDLGAGLHQRQGRNAKAIEWGEQSLAMAEQLGSVRLQAAALKRLGGTYRNLGENTRALELLERCLKLYTLANDLGGLGDAHNDTANACYQLGRLADSRRHYEAGASIKEAIGDIYGQAMIANNLGDVLKLQNDIDEAIAQYQRSLEIFEKLGSLYATGVLHMNLGAAYLLRGDTQPAEIRLQRSATLFNQAGAEDFLPELERYMAELHLQRGELPKARLSCELSLETALRLEARAEEGMTRRLMAHILVLDGEPATAWEELQHSLRILREATGPHEIARTLVAIADLAPALARHDEGRAAIAEALPALRDVGAQRDLSEALAVARRYNYEEAQ</sequence>
<evidence type="ECO:0000256" key="2">
    <source>
        <dbReference type="ARBA" id="ARBA00022840"/>
    </source>
</evidence>
<dbReference type="PANTHER" id="PTHR16305">
    <property type="entry name" value="TESTICULAR SOLUBLE ADENYLYL CYCLASE"/>
    <property type="match status" value="1"/>
</dbReference>
<dbReference type="PANTHER" id="PTHR16305:SF28">
    <property type="entry name" value="GUANYLATE CYCLASE DOMAIN-CONTAINING PROTEIN"/>
    <property type="match status" value="1"/>
</dbReference>
<reference evidence="4 5" key="1">
    <citation type="submission" date="2015-09" db="EMBL/GenBank/DDBJ databases">
        <title>Draft genome sequence of Kouleothrix aurantiaca JCM 19913.</title>
        <authorList>
            <person name="Hemp J."/>
        </authorList>
    </citation>
    <scope>NUCLEOTIDE SEQUENCE [LARGE SCALE GENOMIC DNA]</scope>
    <source>
        <strain evidence="4 5">COM-B</strain>
    </source>
</reference>
<feature type="non-terminal residue" evidence="4">
    <location>
        <position position="1"/>
    </location>
</feature>
<dbReference type="Gene3D" id="1.25.40.10">
    <property type="entry name" value="Tetratricopeptide repeat domain"/>
    <property type="match status" value="2"/>
</dbReference>
<evidence type="ECO:0000256" key="1">
    <source>
        <dbReference type="ARBA" id="ARBA00022741"/>
    </source>
</evidence>
<dbReference type="SUPFAM" id="SSF48452">
    <property type="entry name" value="TPR-like"/>
    <property type="match status" value="3"/>
</dbReference>
<keyword evidence="1" id="KW-0547">Nucleotide-binding</keyword>
<gene>
    <name evidence="4" type="ORF">SE17_07325</name>
</gene>
<protein>
    <submittedName>
        <fullName evidence="4">Uncharacterized protein</fullName>
    </submittedName>
</protein>
<feature type="repeat" description="TPR" evidence="3">
    <location>
        <begin position="431"/>
        <end position="464"/>
    </location>
</feature>
<keyword evidence="5" id="KW-1185">Reference proteome</keyword>
<dbReference type="InterPro" id="IPR011990">
    <property type="entry name" value="TPR-like_helical_dom_sf"/>
</dbReference>
<proteinExistence type="predicted"/>
<keyword evidence="3" id="KW-0802">TPR repeat</keyword>
<evidence type="ECO:0000256" key="3">
    <source>
        <dbReference type="PROSITE-ProRule" id="PRU00339"/>
    </source>
</evidence>
<comment type="caution">
    <text evidence="4">The sequence shown here is derived from an EMBL/GenBank/DDBJ whole genome shotgun (WGS) entry which is preliminary data.</text>
</comment>
<dbReference type="Proteomes" id="UP000050509">
    <property type="component" value="Unassembled WGS sequence"/>
</dbReference>
<dbReference type="InterPro" id="IPR019734">
    <property type="entry name" value="TPR_rpt"/>
</dbReference>
<keyword evidence="2" id="KW-0067">ATP-binding</keyword>
<dbReference type="GO" id="GO:0005524">
    <property type="term" value="F:ATP binding"/>
    <property type="evidence" value="ECO:0007669"/>
    <property type="project" value="UniProtKB-KW"/>
</dbReference>
<dbReference type="GO" id="GO:0005737">
    <property type="term" value="C:cytoplasm"/>
    <property type="evidence" value="ECO:0007669"/>
    <property type="project" value="TreeGrafter"/>
</dbReference>
<name>A0A0N8PSW1_9CHLR</name>
<dbReference type="Pfam" id="PF13424">
    <property type="entry name" value="TPR_12"/>
    <property type="match status" value="2"/>
</dbReference>
<accession>A0A0N8PSW1</accession>
<dbReference type="PROSITE" id="PS50005">
    <property type="entry name" value="TPR"/>
    <property type="match status" value="2"/>
</dbReference>
<dbReference type="AlphaFoldDB" id="A0A0N8PSW1"/>
<dbReference type="Pfam" id="PF13374">
    <property type="entry name" value="TPR_10"/>
    <property type="match status" value="1"/>
</dbReference>
<evidence type="ECO:0000313" key="5">
    <source>
        <dbReference type="Proteomes" id="UP000050509"/>
    </source>
</evidence>
<dbReference type="SMART" id="SM00028">
    <property type="entry name" value="TPR"/>
    <property type="match status" value="9"/>
</dbReference>